<evidence type="ECO:0000256" key="6">
    <source>
        <dbReference type="ARBA" id="ARBA00047422"/>
    </source>
</evidence>
<evidence type="ECO:0000256" key="2">
    <source>
        <dbReference type="ARBA" id="ARBA00022603"/>
    </source>
</evidence>
<gene>
    <name evidence="9" type="ORF">SAMN04487987_11214</name>
</gene>
<dbReference type="Gene3D" id="3.40.50.150">
    <property type="entry name" value="Vaccinia Virus protein VP39"/>
    <property type="match status" value="1"/>
</dbReference>
<evidence type="ECO:0000256" key="8">
    <source>
        <dbReference type="RuleBase" id="RU000416"/>
    </source>
</evidence>
<dbReference type="STRING" id="870482.SAMN04487987_11214"/>
<evidence type="ECO:0000256" key="4">
    <source>
        <dbReference type="ARBA" id="ARBA00022691"/>
    </source>
</evidence>
<dbReference type="GO" id="GO:0009307">
    <property type="term" value="P:DNA restriction-modification system"/>
    <property type="evidence" value="ECO:0007669"/>
    <property type="project" value="UniProtKB-KW"/>
</dbReference>
<dbReference type="InterPro" id="IPR031303">
    <property type="entry name" value="C5_meth_CS"/>
</dbReference>
<evidence type="ECO:0000313" key="9">
    <source>
        <dbReference type="EMBL" id="SFD39376.1"/>
    </source>
</evidence>
<proteinExistence type="inferred from homology"/>
<dbReference type="PROSITE" id="PS00095">
    <property type="entry name" value="C5_MTASE_2"/>
    <property type="match status" value="1"/>
</dbReference>
<evidence type="ECO:0000256" key="1">
    <source>
        <dbReference type="ARBA" id="ARBA00011975"/>
    </source>
</evidence>
<dbReference type="PROSITE" id="PS51679">
    <property type="entry name" value="SAM_MT_C5"/>
    <property type="match status" value="1"/>
</dbReference>
<dbReference type="PANTHER" id="PTHR10629">
    <property type="entry name" value="CYTOSINE-SPECIFIC METHYLTRANSFERASE"/>
    <property type="match status" value="1"/>
</dbReference>
<keyword evidence="10" id="KW-1185">Reference proteome</keyword>
<dbReference type="InterPro" id="IPR001525">
    <property type="entry name" value="C5_MeTfrase"/>
</dbReference>
<dbReference type="GO" id="GO:0032259">
    <property type="term" value="P:methylation"/>
    <property type="evidence" value="ECO:0007669"/>
    <property type="project" value="UniProtKB-KW"/>
</dbReference>
<keyword evidence="4 7" id="KW-0949">S-adenosyl-L-methionine</keyword>
<dbReference type="GO" id="GO:0044027">
    <property type="term" value="P:negative regulation of gene expression via chromosomal CpG island methylation"/>
    <property type="evidence" value="ECO:0007669"/>
    <property type="project" value="TreeGrafter"/>
</dbReference>
<evidence type="ECO:0000313" key="10">
    <source>
        <dbReference type="Proteomes" id="UP000199439"/>
    </source>
</evidence>
<keyword evidence="5" id="KW-0680">Restriction system</keyword>
<sequence>MSTLINNEIPVELNINQDIITSTLGCDIFSGAGGMSLGAEMAGINISFAVENDKYAADTFSNNHKSSRVIVEDIRKVNPTKLISKNPFVLFGGPPCQGFSLSNTVTRNTRNEKNSLFEEFLRFIEELEPEWCVFENVEGFRSFQKGKVVKVLKKRLENLGYTVNFDVLTASDYGVPQDRKRFFMVGNKNGIKFRFPEASINKYTVADAILDLPNLQNGDFIDSLPYSGLANNEFADKMRENSNFSFQNYVSRNRDYVLERYKHIKQGQNWKAIPDDLMKNYSDKNNCHSGIYKRLDSKKPSVVISNYRKNMLIHPFENRGLSVREAARLQSFPDNFIFEGTLMYMQQQIGNAVPPLLAKALFEQINEMS</sequence>
<dbReference type="InterPro" id="IPR050390">
    <property type="entry name" value="C5-Methyltransferase"/>
</dbReference>
<dbReference type="InterPro" id="IPR029063">
    <property type="entry name" value="SAM-dependent_MTases_sf"/>
</dbReference>
<dbReference type="Pfam" id="PF00145">
    <property type="entry name" value="DNA_methylase"/>
    <property type="match status" value="1"/>
</dbReference>
<dbReference type="PRINTS" id="PR00105">
    <property type="entry name" value="C5METTRFRASE"/>
</dbReference>
<organism evidence="9 10">
    <name type="scientific">Algibacter pectinivorans</name>
    <dbReference type="NCBI Taxonomy" id="870482"/>
    <lineage>
        <taxon>Bacteria</taxon>
        <taxon>Pseudomonadati</taxon>
        <taxon>Bacteroidota</taxon>
        <taxon>Flavobacteriia</taxon>
        <taxon>Flavobacteriales</taxon>
        <taxon>Flavobacteriaceae</taxon>
        <taxon>Algibacter</taxon>
    </lineage>
</organism>
<dbReference type="Proteomes" id="UP000199439">
    <property type="component" value="Unassembled WGS sequence"/>
</dbReference>
<dbReference type="AlphaFoldDB" id="A0A1I1RYH9"/>
<evidence type="ECO:0000256" key="7">
    <source>
        <dbReference type="PROSITE-ProRule" id="PRU01016"/>
    </source>
</evidence>
<dbReference type="Gene3D" id="3.90.120.10">
    <property type="entry name" value="DNA Methylase, subunit A, domain 2"/>
    <property type="match status" value="1"/>
</dbReference>
<dbReference type="EMBL" id="FOMI01000012">
    <property type="protein sequence ID" value="SFD39376.1"/>
    <property type="molecule type" value="Genomic_DNA"/>
</dbReference>
<dbReference type="GO" id="GO:0003677">
    <property type="term" value="F:DNA binding"/>
    <property type="evidence" value="ECO:0007669"/>
    <property type="project" value="TreeGrafter"/>
</dbReference>
<dbReference type="NCBIfam" id="TIGR00675">
    <property type="entry name" value="dcm"/>
    <property type="match status" value="1"/>
</dbReference>
<name>A0A1I1RYH9_9FLAO</name>
<evidence type="ECO:0000256" key="3">
    <source>
        <dbReference type="ARBA" id="ARBA00022679"/>
    </source>
</evidence>
<protein>
    <recommendedName>
        <fullName evidence="1">DNA (cytosine-5-)-methyltransferase</fullName>
        <ecNumber evidence="1">2.1.1.37</ecNumber>
    </recommendedName>
</protein>
<dbReference type="GO" id="GO:0003886">
    <property type="term" value="F:DNA (cytosine-5-)-methyltransferase activity"/>
    <property type="evidence" value="ECO:0007669"/>
    <property type="project" value="UniProtKB-EC"/>
</dbReference>
<dbReference type="EC" id="2.1.1.37" evidence="1"/>
<comment type="similarity">
    <text evidence="7 8">Belongs to the class I-like SAM-binding methyltransferase superfamily. C5-methyltransferase family.</text>
</comment>
<comment type="catalytic activity">
    <reaction evidence="6">
        <text>a 2'-deoxycytidine in DNA + S-adenosyl-L-methionine = a 5-methyl-2'-deoxycytidine in DNA + S-adenosyl-L-homocysteine + H(+)</text>
        <dbReference type="Rhea" id="RHEA:13681"/>
        <dbReference type="Rhea" id="RHEA-COMP:11369"/>
        <dbReference type="Rhea" id="RHEA-COMP:11370"/>
        <dbReference type="ChEBI" id="CHEBI:15378"/>
        <dbReference type="ChEBI" id="CHEBI:57856"/>
        <dbReference type="ChEBI" id="CHEBI:59789"/>
        <dbReference type="ChEBI" id="CHEBI:85452"/>
        <dbReference type="ChEBI" id="CHEBI:85454"/>
        <dbReference type="EC" id="2.1.1.37"/>
    </reaction>
</comment>
<dbReference type="OrthoDB" id="32195at2"/>
<keyword evidence="3 7" id="KW-0808">Transferase</keyword>
<dbReference type="SUPFAM" id="SSF53335">
    <property type="entry name" value="S-adenosyl-L-methionine-dependent methyltransferases"/>
    <property type="match status" value="1"/>
</dbReference>
<accession>A0A1I1RYH9</accession>
<keyword evidence="2 7" id="KW-0489">Methyltransferase</keyword>
<dbReference type="PANTHER" id="PTHR10629:SF52">
    <property type="entry name" value="DNA (CYTOSINE-5)-METHYLTRANSFERASE 1"/>
    <property type="match status" value="1"/>
</dbReference>
<dbReference type="RefSeq" id="WP_092853572.1">
    <property type="nucleotide sequence ID" value="NZ_FOMI01000012.1"/>
</dbReference>
<evidence type="ECO:0000256" key="5">
    <source>
        <dbReference type="ARBA" id="ARBA00022747"/>
    </source>
</evidence>
<feature type="active site" evidence="7">
    <location>
        <position position="96"/>
    </location>
</feature>
<reference evidence="10" key="1">
    <citation type="submission" date="2016-10" db="EMBL/GenBank/DDBJ databases">
        <authorList>
            <person name="Varghese N."/>
            <person name="Submissions S."/>
        </authorList>
    </citation>
    <scope>NUCLEOTIDE SEQUENCE [LARGE SCALE GENOMIC DNA]</scope>
    <source>
        <strain evidence="10">DSM 25730</strain>
    </source>
</reference>